<dbReference type="Pfam" id="PF04063">
    <property type="entry name" value="DUF383"/>
    <property type="match status" value="1"/>
</dbReference>
<dbReference type="InterPro" id="IPR007205">
    <property type="entry name" value="Protein_HGH1_N"/>
</dbReference>
<dbReference type="HOGENOM" id="CLU_366896_0_0_1"/>
<dbReference type="OrthoDB" id="9986677at2759"/>
<accession>A0A022WH23</accession>
<name>A0A022WH23_TRIRU</name>
<dbReference type="InterPro" id="IPR016024">
    <property type="entry name" value="ARM-type_fold"/>
</dbReference>
<feature type="domain" description="Protein HGH1 N-terminal" evidence="3">
    <location>
        <begin position="93"/>
        <end position="277"/>
    </location>
</feature>
<feature type="domain" description="Protein HGH1 C-terminal" evidence="4">
    <location>
        <begin position="283"/>
        <end position="337"/>
    </location>
</feature>
<reference evidence="5" key="1">
    <citation type="submission" date="2014-02" db="EMBL/GenBank/DDBJ databases">
        <title>The Genome Sequence of Trichophyton rubrum (morphotype fischeri) CBS 288.86.</title>
        <authorList>
            <consortium name="The Broad Institute Genomics Platform"/>
            <person name="Cuomo C.A."/>
            <person name="White T.C."/>
            <person name="Graser Y."/>
            <person name="Martinez-Rossi N."/>
            <person name="Heitman J."/>
            <person name="Young S.K."/>
            <person name="Zeng Q."/>
            <person name="Gargeya S."/>
            <person name="Abouelleil A."/>
            <person name="Alvarado L."/>
            <person name="Chapman S.B."/>
            <person name="Gainer-Dewar J."/>
            <person name="Goldberg J."/>
            <person name="Griggs A."/>
            <person name="Gujja S."/>
            <person name="Hansen M."/>
            <person name="Howarth C."/>
            <person name="Imamovic A."/>
            <person name="Larimer J."/>
            <person name="Martinez D."/>
            <person name="Murphy C."/>
            <person name="Pearson M.D."/>
            <person name="Persinoti G."/>
            <person name="Poon T."/>
            <person name="Priest M."/>
            <person name="Roberts A.D."/>
            <person name="Saif S."/>
            <person name="Shea T.D."/>
            <person name="Sykes S.N."/>
            <person name="Wortman J."/>
            <person name="Nusbaum C."/>
            <person name="Birren B."/>
        </authorList>
    </citation>
    <scope>NUCLEOTIDE SEQUENCE [LARGE SCALE GENOMIC DNA]</scope>
    <source>
        <strain evidence="5">CBS 288.86</strain>
    </source>
</reference>
<dbReference type="InterPro" id="IPR011989">
    <property type="entry name" value="ARM-like"/>
</dbReference>
<dbReference type="Proteomes" id="UP000023758">
    <property type="component" value="Unassembled WGS sequence"/>
</dbReference>
<dbReference type="Pfam" id="PF04064">
    <property type="entry name" value="DUF384"/>
    <property type="match status" value="1"/>
</dbReference>
<protein>
    <recommendedName>
        <fullName evidence="2">Protein HGH1 homolog</fullName>
    </recommendedName>
</protein>
<sequence length="760" mass="85546">MPTELEELVDFLHHGNTQIRQIACENLVGYSASQPALFKRHQLLPVRDLKLLVKDYPPIAKDALTILINLSADDEVLKELAEDDAFLETLLKKVTNPKEKAATEITMLLANLAKSDSIKRIVSLERAVPEGVSTSKKAMDQLMDCFIKGGDKDKDQDKTYDYLSYFFADISKFEEGRAYFVTEQAYDAVIPITKLTVFTEHRSQIRRRGVASTIKNVAFDVSSHPVLMSEEQVNLLPYILLPLAGPEEFTDEESSDMLPDLQLLPPDKQRDPDPDILTAHLETLLLLTSTRDGRDMLRRVQVYPLIRECHLHTNNEAVQEACDRLVQVIMRDEEGEGEATEAAIEKARLQIEAKKADDADEEKVDPTGLQIRPCIAELIRTQCPPPKLLLRVERVIEVIVRKDEEAHNNDKHEAVYKAYRLFLSDGEYTIQALLKSELHVLVSSSKDDLTPGTVLDIQDFELRTAKRPTSKGLRPGKVVFLAVARYRRAVPFKLDVQLKNIDDEHLSVKRDAAALSDGGAVDSLREQKRRQKSAERDETTVFRAAVEDTNLLGEIEDENCKDDILGVSPRSSTVPKTLSFTAMSTPMKVLTLSDLLAPRIPFPKRNYSCNVIAVISWISPQVIKRTNMPPKRDLRLIDPTIIKTVDKRRSSVTTGSSLPSTSPPSMTANWTVGISMSVFIDAAKFHPPVGTVAFFRGLKTHEWDGISLNAYEKDCRNKEWFITDPDRLASLGVDSSALKTWWLHVQTRWEDARKASTQGN</sequence>
<gene>
    <name evidence="5" type="ORF">H103_00081</name>
</gene>
<dbReference type="EMBL" id="KK207679">
    <property type="protein sequence ID" value="EZF57662.1"/>
    <property type="molecule type" value="Genomic_DNA"/>
</dbReference>
<dbReference type="AlphaFoldDB" id="A0A022WH23"/>
<dbReference type="PANTHER" id="PTHR13387">
    <property type="entry name" value="PROTEIN HGH1 HOMOLOG"/>
    <property type="match status" value="1"/>
</dbReference>
<evidence type="ECO:0000256" key="1">
    <source>
        <dbReference type="ARBA" id="ARBA00006712"/>
    </source>
</evidence>
<organism evidence="5">
    <name type="scientific">Trichophyton rubrum CBS 288.86</name>
    <dbReference type="NCBI Taxonomy" id="1215330"/>
    <lineage>
        <taxon>Eukaryota</taxon>
        <taxon>Fungi</taxon>
        <taxon>Dikarya</taxon>
        <taxon>Ascomycota</taxon>
        <taxon>Pezizomycotina</taxon>
        <taxon>Eurotiomycetes</taxon>
        <taxon>Eurotiomycetidae</taxon>
        <taxon>Onygenales</taxon>
        <taxon>Arthrodermataceae</taxon>
        <taxon>Trichophyton</taxon>
    </lineage>
</organism>
<proteinExistence type="inferred from homology"/>
<evidence type="ECO:0000259" key="3">
    <source>
        <dbReference type="Pfam" id="PF04063"/>
    </source>
</evidence>
<dbReference type="InterPro" id="IPR007206">
    <property type="entry name" value="Protein_HGH1_C"/>
</dbReference>
<comment type="similarity">
    <text evidence="1">Belongs to the HGH1 family.</text>
</comment>
<evidence type="ECO:0000256" key="2">
    <source>
        <dbReference type="ARBA" id="ARBA00014076"/>
    </source>
</evidence>
<dbReference type="SUPFAM" id="SSF48371">
    <property type="entry name" value="ARM repeat"/>
    <property type="match status" value="1"/>
</dbReference>
<evidence type="ECO:0000259" key="4">
    <source>
        <dbReference type="Pfam" id="PF04064"/>
    </source>
</evidence>
<dbReference type="PANTHER" id="PTHR13387:SF9">
    <property type="entry name" value="PROTEIN HGH1 HOMOLOG"/>
    <property type="match status" value="1"/>
</dbReference>
<evidence type="ECO:0000313" key="5">
    <source>
        <dbReference type="EMBL" id="EZF57662.1"/>
    </source>
</evidence>
<dbReference type="InterPro" id="IPR039717">
    <property type="entry name" value="Hgh1"/>
</dbReference>
<dbReference type="Gene3D" id="1.25.10.10">
    <property type="entry name" value="Leucine-rich Repeat Variant"/>
    <property type="match status" value="1"/>
</dbReference>